<protein>
    <submittedName>
        <fullName evidence="2">Phage scaffolding protein</fullName>
    </submittedName>
</protein>
<sequence length="177" mass="19451">MKREDVKAIIPGITEEQLQQLMDLHSDDIGTHKQSIDTLKAERDAARTQLADANKKLEGYDPEWKTKADQARQQAEQQVAEMKAGYAATSAASSLKFTSDSAKKAFLADLNAKKLPLQDDGTLLGFDDYVASYKKSDPGAFAKEQGYPAVKDGGDPAKTLTGSTRDQFAAWFNEQFK</sequence>
<dbReference type="InterPro" id="IPR009636">
    <property type="entry name" value="SCAF"/>
</dbReference>
<keyword evidence="1" id="KW-0175">Coiled coil</keyword>
<reference evidence="2" key="2">
    <citation type="submission" date="2021-04" db="EMBL/GenBank/DDBJ databases">
        <authorList>
            <person name="Gilroy R."/>
        </authorList>
    </citation>
    <scope>NUCLEOTIDE SEQUENCE</scope>
    <source>
        <strain evidence="2">CHK188-11489</strain>
    </source>
</reference>
<comment type="caution">
    <text evidence="2">The sequence shown here is derived from an EMBL/GenBank/DDBJ whole genome shotgun (WGS) entry which is preliminary data.</text>
</comment>
<evidence type="ECO:0000313" key="2">
    <source>
        <dbReference type="EMBL" id="HIZ61404.1"/>
    </source>
</evidence>
<evidence type="ECO:0000256" key="1">
    <source>
        <dbReference type="SAM" id="Coils"/>
    </source>
</evidence>
<gene>
    <name evidence="2" type="ORF">H9724_01355</name>
</gene>
<reference evidence="2" key="1">
    <citation type="journal article" date="2021" name="PeerJ">
        <title>Extensive microbial diversity within the chicken gut microbiome revealed by metagenomics and culture.</title>
        <authorList>
            <person name="Gilroy R."/>
            <person name="Ravi A."/>
            <person name="Getino M."/>
            <person name="Pursley I."/>
            <person name="Horton D.L."/>
            <person name="Alikhan N.F."/>
            <person name="Baker D."/>
            <person name="Gharbi K."/>
            <person name="Hall N."/>
            <person name="Watson M."/>
            <person name="Adriaenssens E.M."/>
            <person name="Foster-Nyarko E."/>
            <person name="Jarju S."/>
            <person name="Secka A."/>
            <person name="Antonio M."/>
            <person name="Oren A."/>
            <person name="Chaudhuri R.R."/>
            <person name="La Ragione R."/>
            <person name="Hildebrand F."/>
            <person name="Pallen M.J."/>
        </authorList>
    </citation>
    <scope>NUCLEOTIDE SEQUENCE</scope>
    <source>
        <strain evidence="2">CHK188-11489</strain>
    </source>
</reference>
<feature type="coiled-coil region" evidence="1">
    <location>
        <begin position="36"/>
        <end position="85"/>
    </location>
</feature>
<proteinExistence type="predicted"/>
<dbReference type="EMBL" id="DXBF01000011">
    <property type="protein sequence ID" value="HIZ61404.1"/>
    <property type="molecule type" value="Genomic_DNA"/>
</dbReference>
<evidence type="ECO:0000313" key="3">
    <source>
        <dbReference type="Proteomes" id="UP000824105"/>
    </source>
</evidence>
<accession>A0A9D2JPR0</accession>
<name>A0A9D2JPR0_9FIRM</name>
<dbReference type="AlphaFoldDB" id="A0A9D2JPR0"/>
<dbReference type="Proteomes" id="UP000824105">
    <property type="component" value="Unassembled WGS sequence"/>
</dbReference>
<organism evidence="2 3">
    <name type="scientific">Candidatus Gemmiger avistercoris</name>
    <dbReference type="NCBI Taxonomy" id="2838606"/>
    <lineage>
        <taxon>Bacteria</taxon>
        <taxon>Bacillati</taxon>
        <taxon>Bacillota</taxon>
        <taxon>Clostridia</taxon>
        <taxon>Eubacteriales</taxon>
        <taxon>Gemmiger</taxon>
    </lineage>
</organism>
<dbReference type="Pfam" id="PF06810">
    <property type="entry name" value="Phage_scaffold"/>
    <property type="match status" value="1"/>
</dbReference>